<proteinExistence type="predicted"/>
<reference evidence="1" key="1">
    <citation type="journal article" date="2015" name="Nature">
        <title>Complex archaea that bridge the gap between prokaryotes and eukaryotes.</title>
        <authorList>
            <person name="Spang A."/>
            <person name="Saw J.H."/>
            <person name="Jorgensen S.L."/>
            <person name="Zaremba-Niedzwiedzka K."/>
            <person name="Martijn J."/>
            <person name="Lind A.E."/>
            <person name="van Eijk R."/>
            <person name="Schleper C."/>
            <person name="Guy L."/>
            <person name="Ettema T.J."/>
        </authorList>
    </citation>
    <scope>NUCLEOTIDE SEQUENCE</scope>
</reference>
<comment type="caution">
    <text evidence="1">The sequence shown here is derived from an EMBL/GenBank/DDBJ whole genome shotgun (WGS) entry which is preliminary data.</text>
</comment>
<dbReference type="AlphaFoldDB" id="A0A0F8YVR0"/>
<feature type="non-terminal residue" evidence="1">
    <location>
        <position position="1"/>
    </location>
</feature>
<evidence type="ECO:0000313" key="1">
    <source>
        <dbReference type="EMBL" id="KKK85527.1"/>
    </source>
</evidence>
<protein>
    <submittedName>
        <fullName evidence="1">Uncharacterized protein</fullName>
    </submittedName>
</protein>
<sequence>SLSTGSEETSVYAVKYGENEFLWGMQQDALEVTDVGLTDDGMLRDRVEWVVGLAHSQPLSIARAYGFVANANAS</sequence>
<name>A0A0F8YVR0_9ZZZZ</name>
<organism evidence="1">
    <name type="scientific">marine sediment metagenome</name>
    <dbReference type="NCBI Taxonomy" id="412755"/>
    <lineage>
        <taxon>unclassified sequences</taxon>
        <taxon>metagenomes</taxon>
        <taxon>ecological metagenomes</taxon>
    </lineage>
</organism>
<gene>
    <name evidence="1" type="ORF">LCGC14_2772430</name>
</gene>
<accession>A0A0F8YVR0</accession>
<dbReference type="EMBL" id="LAZR01051266">
    <property type="protein sequence ID" value="KKK85527.1"/>
    <property type="molecule type" value="Genomic_DNA"/>
</dbReference>